<reference evidence="4 5" key="1">
    <citation type="submission" date="2020-04" db="EMBL/GenBank/DDBJ databases">
        <authorList>
            <person name="Yoon J."/>
        </authorList>
    </citation>
    <scope>NUCLEOTIDE SEQUENCE [LARGE SCALE GENOMIC DNA]</scope>
    <source>
        <strain evidence="4 5">KMU-166</strain>
    </source>
</reference>
<dbReference type="SUPFAM" id="SSF53335">
    <property type="entry name" value="S-adenosyl-L-methionine-dependent methyltransferases"/>
    <property type="match status" value="1"/>
</dbReference>
<sequence>MSSNALYTDLSAYYDLMCADIDYQAQSTMARRLHQLFGSGSRHLDLACGTAPHIEHFIHFGYDSSGLDINQPMLDLAQRRCPSASFAMKDMCNFTVEQPFDLITCFLYSIHYSGNTAQLQQCFASVYAALNDGGVFCFNVVDKDKINNALSQRHSVENEGSTFAFQSGWFYGHGGDQQTLRLRIDKTTAGVTESWRDEHAMVAFSFAELQGYLAALFEVYLFEHDDQKILPWNTTSGNAVVVCVKKPGAGLH</sequence>
<dbReference type="EMBL" id="JAAWWK010000005">
    <property type="protein sequence ID" value="NKI18545.1"/>
    <property type="molecule type" value="Genomic_DNA"/>
</dbReference>
<keyword evidence="2" id="KW-0808">Transferase</keyword>
<name>A0ABX1GH52_9GAMM</name>
<dbReference type="Gene3D" id="3.40.50.150">
    <property type="entry name" value="Vaccinia Virus protein VP39"/>
    <property type="match status" value="1"/>
</dbReference>
<dbReference type="Pfam" id="PF13649">
    <property type="entry name" value="Methyltransf_25"/>
    <property type="match status" value="1"/>
</dbReference>
<dbReference type="InterPro" id="IPR041698">
    <property type="entry name" value="Methyltransf_25"/>
</dbReference>
<evidence type="ECO:0000256" key="1">
    <source>
        <dbReference type="ARBA" id="ARBA00022603"/>
    </source>
</evidence>
<dbReference type="PANTHER" id="PTHR43861:SF1">
    <property type="entry name" value="TRANS-ACONITATE 2-METHYLTRANSFERASE"/>
    <property type="match status" value="1"/>
</dbReference>
<dbReference type="PANTHER" id="PTHR43861">
    <property type="entry name" value="TRANS-ACONITATE 2-METHYLTRANSFERASE-RELATED"/>
    <property type="match status" value="1"/>
</dbReference>
<accession>A0ABX1GH52</accession>
<keyword evidence="5" id="KW-1185">Reference proteome</keyword>
<dbReference type="RefSeq" id="WP_168451076.1">
    <property type="nucleotide sequence ID" value="NZ_JAAWWK010000005.1"/>
</dbReference>
<dbReference type="Gene3D" id="2.20.130.10">
    <property type="entry name" value="CAC2371-like domains"/>
    <property type="match status" value="1"/>
</dbReference>
<evidence type="ECO:0000313" key="5">
    <source>
        <dbReference type="Proteomes" id="UP000765845"/>
    </source>
</evidence>
<dbReference type="InterPro" id="IPR029063">
    <property type="entry name" value="SAM-dependent_MTases_sf"/>
</dbReference>
<evidence type="ECO:0000259" key="3">
    <source>
        <dbReference type="Pfam" id="PF13649"/>
    </source>
</evidence>
<comment type="caution">
    <text evidence="4">The sequence shown here is derived from an EMBL/GenBank/DDBJ whole genome shotgun (WGS) entry which is preliminary data.</text>
</comment>
<protein>
    <submittedName>
        <fullName evidence="4">Class I SAM-dependent methyltransferase</fullName>
    </submittedName>
</protein>
<evidence type="ECO:0000256" key="2">
    <source>
        <dbReference type="ARBA" id="ARBA00022679"/>
    </source>
</evidence>
<keyword evidence="1 4" id="KW-0489">Methyltransferase</keyword>
<dbReference type="GO" id="GO:0008168">
    <property type="term" value="F:methyltransferase activity"/>
    <property type="evidence" value="ECO:0007669"/>
    <property type="project" value="UniProtKB-KW"/>
</dbReference>
<evidence type="ECO:0000313" key="4">
    <source>
        <dbReference type="EMBL" id="NKI18545.1"/>
    </source>
</evidence>
<feature type="domain" description="Methyltransferase" evidence="3">
    <location>
        <begin position="44"/>
        <end position="134"/>
    </location>
</feature>
<dbReference type="CDD" id="cd02440">
    <property type="entry name" value="AdoMet_MTases"/>
    <property type="match status" value="1"/>
</dbReference>
<gene>
    <name evidence="4" type="ORF">HCU74_14100</name>
</gene>
<organism evidence="4 5">
    <name type="scientific">Spongiibacter thalassae</name>
    <dbReference type="NCBI Taxonomy" id="2721624"/>
    <lineage>
        <taxon>Bacteria</taxon>
        <taxon>Pseudomonadati</taxon>
        <taxon>Pseudomonadota</taxon>
        <taxon>Gammaproteobacteria</taxon>
        <taxon>Cellvibrionales</taxon>
        <taxon>Spongiibacteraceae</taxon>
        <taxon>Spongiibacter</taxon>
    </lineage>
</organism>
<proteinExistence type="predicted"/>
<dbReference type="Proteomes" id="UP000765845">
    <property type="component" value="Unassembled WGS sequence"/>
</dbReference>
<dbReference type="GO" id="GO:0032259">
    <property type="term" value="P:methylation"/>
    <property type="evidence" value="ECO:0007669"/>
    <property type="project" value="UniProtKB-KW"/>
</dbReference>